<keyword evidence="5" id="KW-1185">Reference proteome</keyword>
<evidence type="ECO:0000313" key="5">
    <source>
        <dbReference type="Proteomes" id="UP001431572"/>
    </source>
</evidence>
<name>A0A8T7M1N3_9CHLR</name>
<reference evidence="2 4" key="1">
    <citation type="submission" date="2020-06" db="EMBL/GenBank/DDBJ databases">
        <title>Anoxygenic phototrophic Chloroflexota member uses a Type I reaction center.</title>
        <authorList>
            <person name="Tsuji J.M."/>
            <person name="Shaw N.A."/>
            <person name="Nagashima S."/>
            <person name="Venkiteswaran J."/>
            <person name="Schiff S.L."/>
            <person name="Hanada S."/>
            <person name="Tank M."/>
            <person name="Neufeld J.D."/>
        </authorList>
    </citation>
    <scope>NUCLEOTIDE SEQUENCE [LARGE SCALE GENOMIC DNA]</scope>
    <source>
        <strain evidence="2">L227-S17</strain>
    </source>
</reference>
<organism evidence="2 4">
    <name type="scientific">Candidatus Chlorohelix allophototropha</name>
    <dbReference type="NCBI Taxonomy" id="3003348"/>
    <lineage>
        <taxon>Bacteria</taxon>
        <taxon>Bacillati</taxon>
        <taxon>Chloroflexota</taxon>
        <taxon>Chloroflexia</taxon>
        <taxon>Candidatus Chloroheliales</taxon>
        <taxon>Candidatus Chloroheliaceae</taxon>
        <taxon>Candidatus Chlorohelix</taxon>
    </lineage>
</organism>
<evidence type="ECO:0000313" key="2">
    <source>
        <dbReference type="EMBL" id="NWJ46079.1"/>
    </source>
</evidence>
<sequence length="257" mass="29173">MAVSATCRFNCGTCETELEQNGFVYFDAIETELTAKLLEHEVNRETCPNCMADNILPLPLVFHDGERQLLVAYVPGVEQMSQEDIADALRLPYETAITDIAERMGIEFPEPDAAAFPRGEEELYTRFSALTQEQAAELLPEYLLRPTVVSSLDVVIAMVQAVQEGMGTQEVLEDMARLQLINALIETRDDPIARRKVLRHNEPYLDEELFEVIDTLSEQMVEEGNIELGGKLQLVRHEILRYKNVQETKAKKKKDKE</sequence>
<dbReference type="AlphaFoldDB" id="A0A8T7M1N3"/>
<protein>
    <submittedName>
        <fullName evidence="3">CpXC domain-containing protein</fullName>
    </submittedName>
</protein>
<feature type="domain" description="CpXC" evidence="1">
    <location>
        <begin position="10"/>
        <end position="97"/>
    </location>
</feature>
<evidence type="ECO:0000259" key="1">
    <source>
        <dbReference type="Pfam" id="PF14353"/>
    </source>
</evidence>
<gene>
    <name evidence="2" type="ORF">HXX08_09395</name>
    <name evidence="3" type="ORF">OZ401_001223</name>
</gene>
<dbReference type="Proteomes" id="UP001431572">
    <property type="component" value="Chromosome 1"/>
</dbReference>
<dbReference type="Pfam" id="PF14353">
    <property type="entry name" value="CpXC"/>
    <property type="match status" value="1"/>
</dbReference>
<dbReference type="InterPro" id="IPR025682">
    <property type="entry name" value="CpXC_dom"/>
</dbReference>
<reference evidence="3" key="2">
    <citation type="journal article" date="2024" name="Nature">
        <title>Anoxygenic phototroph of the Chloroflexota uses a type I reaction centre.</title>
        <authorList>
            <person name="Tsuji J.M."/>
            <person name="Shaw N.A."/>
            <person name="Nagashima S."/>
            <person name="Venkiteswaran J.J."/>
            <person name="Schiff S.L."/>
            <person name="Watanabe T."/>
            <person name="Fukui M."/>
            <person name="Hanada S."/>
            <person name="Tank M."/>
            <person name="Neufeld J.D."/>
        </authorList>
    </citation>
    <scope>NUCLEOTIDE SEQUENCE</scope>
    <source>
        <strain evidence="3">L227-S17</strain>
    </source>
</reference>
<dbReference type="EMBL" id="JACATZ010000001">
    <property type="protein sequence ID" value="NWJ46079.1"/>
    <property type="molecule type" value="Genomic_DNA"/>
</dbReference>
<dbReference type="Proteomes" id="UP000521676">
    <property type="component" value="Unassembled WGS sequence"/>
</dbReference>
<proteinExistence type="predicted"/>
<dbReference type="EMBL" id="CP128399">
    <property type="protein sequence ID" value="WJW67938.1"/>
    <property type="molecule type" value="Genomic_DNA"/>
</dbReference>
<evidence type="ECO:0000313" key="4">
    <source>
        <dbReference type="Proteomes" id="UP000521676"/>
    </source>
</evidence>
<dbReference type="RefSeq" id="WP_341469829.1">
    <property type="nucleotide sequence ID" value="NZ_CP128399.1"/>
</dbReference>
<accession>A0A8T7M1N3</accession>
<evidence type="ECO:0000313" key="3">
    <source>
        <dbReference type="EMBL" id="WJW67938.1"/>
    </source>
</evidence>